<feature type="region of interest" description="Disordered" evidence="1">
    <location>
        <begin position="78"/>
        <end position="98"/>
    </location>
</feature>
<evidence type="ECO:0000256" key="2">
    <source>
        <dbReference type="SAM" id="Phobius"/>
    </source>
</evidence>
<gene>
    <name evidence="3" type="ORF">SEMRO_1104_G241790.1</name>
</gene>
<keyword evidence="4" id="KW-1185">Reference proteome</keyword>
<organism evidence="3 4">
    <name type="scientific">Seminavis robusta</name>
    <dbReference type="NCBI Taxonomy" id="568900"/>
    <lineage>
        <taxon>Eukaryota</taxon>
        <taxon>Sar</taxon>
        <taxon>Stramenopiles</taxon>
        <taxon>Ochrophyta</taxon>
        <taxon>Bacillariophyta</taxon>
        <taxon>Bacillariophyceae</taxon>
        <taxon>Bacillariophycidae</taxon>
        <taxon>Naviculales</taxon>
        <taxon>Naviculaceae</taxon>
        <taxon>Seminavis</taxon>
    </lineage>
</organism>
<feature type="compositionally biased region" description="Low complexity" evidence="1">
    <location>
        <begin position="78"/>
        <end position="93"/>
    </location>
</feature>
<protein>
    <recommendedName>
        <fullName evidence="5">Exostosin GT47 domain-containing protein</fullName>
    </recommendedName>
</protein>
<keyword evidence="2" id="KW-0812">Transmembrane</keyword>
<name>A0A9N8EHW2_9STRA</name>
<evidence type="ECO:0000313" key="3">
    <source>
        <dbReference type="EMBL" id="CAB9520464.1"/>
    </source>
</evidence>
<accession>A0A9N8EHW2</accession>
<feature type="transmembrane region" description="Helical" evidence="2">
    <location>
        <begin position="17"/>
        <end position="42"/>
    </location>
</feature>
<sequence length="520" mass="58299">MVELRNSNSHGRRRPSLVVFFVATSMVLVGCTFSGGGFGSYLTEYLQMLVAQEAATTSKIALASPSMQIESPVSSRIILTPSPSSSPSSTPTTTPLPPPILSVKEVLSKFPAGFDETNNTLKSLVLHSSLPHQRAVKSAIGESASSTSQHEKTCTETCCRYTYYYNPSLENTTLLKTSSCKEIAEVRWGNLPVPPHYPTLTSKLSDKLLPCLADLNETLILQVDNNFVGRFFDQGWHDKLPVDYILVSGDGDRSPPSSWTRLLDENTTGANGANLLHWFGQNPETTHPKFHPMPIGLSQWDWQPAYVDLILQAWNHQDPFTSSSSLQHRPGSNIRSWTILVNFNTYEQGKRHGQYRRDVYNAFCDQNSNLTDSGNHYETLCVPVENVTSNAQYFSLLDPTTVQFAVSPRGQGWDCYRTWEYLYLGIVPIVPTNANFDPLWKQLGLPVVSVPDLTNRESIQEALRNFTSSSSAMNYIHNPPKYNSGHHKLFLGYWRKFILENAGRTPNTNGEYPMYHFETL</sequence>
<dbReference type="PROSITE" id="PS51257">
    <property type="entry name" value="PROKAR_LIPOPROTEIN"/>
    <property type="match status" value="1"/>
</dbReference>
<dbReference type="AlphaFoldDB" id="A0A9N8EHW2"/>
<reference evidence="3" key="1">
    <citation type="submission" date="2020-06" db="EMBL/GenBank/DDBJ databases">
        <authorList>
            <consortium name="Plant Systems Biology data submission"/>
        </authorList>
    </citation>
    <scope>NUCLEOTIDE SEQUENCE</scope>
    <source>
        <strain evidence="3">D6</strain>
    </source>
</reference>
<dbReference type="Proteomes" id="UP001153069">
    <property type="component" value="Unassembled WGS sequence"/>
</dbReference>
<evidence type="ECO:0000256" key="1">
    <source>
        <dbReference type="SAM" id="MobiDB-lite"/>
    </source>
</evidence>
<evidence type="ECO:0008006" key="5">
    <source>
        <dbReference type="Google" id="ProtNLM"/>
    </source>
</evidence>
<keyword evidence="2" id="KW-1133">Transmembrane helix</keyword>
<dbReference type="EMBL" id="CAICTM010001102">
    <property type="protein sequence ID" value="CAB9520464.1"/>
    <property type="molecule type" value="Genomic_DNA"/>
</dbReference>
<proteinExistence type="predicted"/>
<dbReference type="OrthoDB" id="9982462at2759"/>
<comment type="caution">
    <text evidence="3">The sequence shown here is derived from an EMBL/GenBank/DDBJ whole genome shotgun (WGS) entry which is preliminary data.</text>
</comment>
<evidence type="ECO:0000313" key="4">
    <source>
        <dbReference type="Proteomes" id="UP001153069"/>
    </source>
</evidence>
<keyword evidence="2" id="KW-0472">Membrane</keyword>